<feature type="signal peptide" evidence="1">
    <location>
        <begin position="1"/>
        <end position="23"/>
    </location>
</feature>
<evidence type="ECO:0000313" key="3">
    <source>
        <dbReference type="Proteomes" id="UP000623681"/>
    </source>
</evidence>
<accession>A0A937FHJ9</accession>
<name>A0A937FHJ9_9CLOT</name>
<gene>
    <name evidence="2" type="ORF">JK634_15795</name>
</gene>
<keyword evidence="1" id="KW-0732">Signal</keyword>
<organism evidence="2 3">
    <name type="scientific">Clostridium paridis</name>
    <dbReference type="NCBI Taxonomy" id="2803863"/>
    <lineage>
        <taxon>Bacteria</taxon>
        <taxon>Bacillati</taxon>
        <taxon>Bacillota</taxon>
        <taxon>Clostridia</taxon>
        <taxon>Eubacteriales</taxon>
        <taxon>Clostridiaceae</taxon>
        <taxon>Clostridium</taxon>
    </lineage>
</organism>
<dbReference type="AlphaFoldDB" id="A0A937FHJ9"/>
<evidence type="ECO:0000256" key="1">
    <source>
        <dbReference type="SAM" id="SignalP"/>
    </source>
</evidence>
<protein>
    <recommendedName>
        <fullName evidence="4">Cupredoxin domain-containing protein</fullName>
    </recommendedName>
</protein>
<reference evidence="2" key="1">
    <citation type="submission" date="2021-01" db="EMBL/GenBank/DDBJ databases">
        <title>Genome public.</title>
        <authorList>
            <person name="Liu C."/>
            <person name="Sun Q."/>
        </authorList>
    </citation>
    <scope>NUCLEOTIDE SEQUENCE</scope>
    <source>
        <strain evidence="2">YIM B02565</strain>
    </source>
</reference>
<evidence type="ECO:0000313" key="2">
    <source>
        <dbReference type="EMBL" id="MBL4933278.1"/>
    </source>
</evidence>
<sequence length="106" mass="12121">MKKIVTFLVFICLSFNIFGIAPHAQPITNTFKEGIYSATTLNLEPNKIYSVQNTSKEHTMHITVYDDHQVILEYLRLEPNTGKQNLLPIKPTYNFVVFGKGDIFIS</sequence>
<dbReference type="Proteomes" id="UP000623681">
    <property type="component" value="Unassembled WGS sequence"/>
</dbReference>
<keyword evidence="3" id="KW-1185">Reference proteome</keyword>
<dbReference type="RefSeq" id="WP_202768695.1">
    <property type="nucleotide sequence ID" value="NZ_JAESWA010000023.1"/>
</dbReference>
<feature type="chain" id="PRO_5038777426" description="Cupredoxin domain-containing protein" evidence="1">
    <location>
        <begin position="24"/>
        <end position="106"/>
    </location>
</feature>
<comment type="caution">
    <text evidence="2">The sequence shown here is derived from an EMBL/GenBank/DDBJ whole genome shotgun (WGS) entry which is preliminary data.</text>
</comment>
<dbReference type="EMBL" id="JAESWA010000023">
    <property type="protein sequence ID" value="MBL4933278.1"/>
    <property type="molecule type" value="Genomic_DNA"/>
</dbReference>
<proteinExistence type="predicted"/>
<evidence type="ECO:0008006" key="4">
    <source>
        <dbReference type="Google" id="ProtNLM"/>
    </source>
</evidence>